<dbReference type="AlphaFoldDB" id="A0A061AJR0"/>
<dbReference type="OrthoDB" id="9766163at2"/>
<dbReference type="GO" id="GO:0043023">
    <property type="term" value="F:ribosomal large subunit binding"/>
    <property type="evidence" value="ECO:0007669"/>
    <property type="project" value="TreeGrafter"/>
</dbReference>
<protein>
    <submittedName>
        <fullName evidence="3">Fibronectin-binding protein FbpA</fullName>
    </submittedName>
</protein>
<dbReference type="PANTHER" id="PTHR15239">
    <property type="entry name" value="NUCLEAR EXPORT MEDIATOR FACTOR NEMF"/>
    <property type="match status" value="1"/>
</dbReference>
<dbReference type="KEGG" id="aoc:Aocu_11290"/>
<dbReference type="GO" id="GO:0072344">
    <property type="term" value="P:rescue of stalled ribosome"/>
    <property type="evidence" value="ECO:0007669"/>
    <property type="project" value="TreeGrafter"/>
</dbReference>
<dbReference type="Proteomes" id="UP000032434">
    <property type="component" value="Chromosome 1"/>
</dbReference>
<feature type="domain" description="NFACT RNA-binding" evidence="2">
    <location>
        <begin position="400"/>
        <end position="487"/>
    </location>
</feature>
<dbReference type="InterPro" id="IPR008532">
    <property type="entry name" value="NFACT_RNA-bd"/>
</dbReference>
<sequence length="515" mass="60514">MALDGIYTHYLIKELHETLEKSRLESITQSGLRFCLSLYKEKQRHFLIINLNASFTSAYLTNNPIKKGDTTNFSNQLKKYLQGGILESIEQYRTDRVFIFNFTVYDYIEGPTHKQLIFEAMGRHANLYLLDKQIIIDAYKKMFVLDGRHLVTHAQFDYFKSDKLDATLYQYDALQTPKEITQKYLGISLRLAQYLTEHRINPFQIQVQPTLSLNQNKTYFFNLFDDEVQYFNTLSEALDQRIMDIKDLKTPYINFIEKEIKKFEKKVHLLNHQLEQAHLNLSYKDQGDMIYASGMNLNLKIGWIDKIALDETKTLSQNAQEFYKLYHKSKRSIDYIEAEIHKFSSMIETLKNYLNELDLSIDEEINQFDELLEPFGFLKKRRISSKKNQKHKIKLLTLNDEDSTYIIGKNALQNALLMNEIGKRTDYWFHLKDAPGSHVLLRTERLTEKNIRRASMLAAYFSTFKNSSSIPINYTEFKYVSKISGMPASFVKIKNEKTIFIDIDESFINSILKNA</sequence>
<organism evidence="3 4">
    <name type="scientific">Acholeplasma oculi</name>
    <dbReference type="NCBI Taxonomy" id="35623"/>
    <lineage>
        <taxon>Bacteria</taxon>
        <taxon>Bacillati</taxon>
        <taxon>Mycoplasmatota</taxon>
        <taxon>Mollicutes</taxon>
        <taxon>Acholeplasmatales</taxon>
        <taxon>Acholeplasmataceae</taxon>
        <taxon>Acholeplasma</taxon>
    </lineage>
</organism>
<dbReference type="FunCoup" id="A0A061AJR0">
    <property type="interactions" value="113"/>
</dbReference>
<dbReference type="HOGENOM" id="CLU_022481_2_1_14"/>
<proteinExistence type="predicted"/>
<dbReference type="GO" id="GO:0000049">
    <property type="term" value="F:tRNA binding"/>
    <property type="evidence" value="ECO:0007669"/>
    <property type="project" value="TreeGrafter"/>
</dbReference>
<gene>
    <name evidence="3" type="primary">fbpA</name>
    <name evidence="3" type="ORF">Aocu_11290</name>
</gene>
<dbReference type="Pfam" id="PF05670">
    <property type="entry name" value="NFACT-R_1"/>
    <property type="match status" value="1"/>
</dbReference>
<dbReference type="PATRIC" id="fig|35623.3.peg.1129"/>
<keyword evidence="4" id="KW-1185">Reference proteome</keyword>
<evidence type="ECO:0000313" key="4">
    <source>
        <dbReference type="Proteomes" id="UP000032434"/>
    </source>
</evidence>
<evidence type="ECO:0000256" key="1">
    <source>
        <dbReference type="SAM" id="Coils"/>
    </source>
</evidence>
<dbReference type="STRING" id="35623.Aocu_11290"/>
<evidence type="ECO:0000313" key="3">
    <source>
        <dbReference type="EMBL" id="CDR31202.1"/>
    </source>
</evidence>
<dbReference type="Gene3D" id="2.30.310.10">
    <property type="entry name" value="ibrinogen binding protein from staphylococcus aureus domain"/>
    <property type="match status" value="1"/>
</dbReference>
<name>A0A061AJR0_9MOLU</name>
<evidence type="ECO:0000259" key="2">
    <source>
        <dbReference type="Pfam" id="PF05670"/>
    </source>
</evidence>
<dbReference type="Pfam" id="PF05833">
    <property type="entry name" value="NFACT_N"/>
    <property type="match status" value="2"/>
</dbReference>
<accession>A0A061AJR0</accession>
<dbReference type="PANTHER" id="PTHR15239:SF6">
    <property type="entry name" value="RIBOSOME QUALITY CONTROL COMPLEX SUBUNIT NEMF"/>
    <property type="match status" value="1"/>
</dbReference>
<dbReference type="InterPro" id="IPR051608">
    <property type="entry name" value="RQC_Subunit_NEMF"/>
</dbReference>
<feature type="coiled-coil region" evidence="1">
    <location>
        <begin position="253"/>
        <end position="280"/>
    </location>
</feature>
<keyword evidence="1" id="KW-0175">Coiled coil</keyword>
<dbReference type="EMBL" id="LK028559">
    <property type="protein sequence ID" value="CDR31202.1"/>
    <property type="molecule type" value="Genomic_DNA"/>
</dbReference>
<dbReference type="InParanoid" id="A0A061AJR0"/>
<dbReference type="GO" id="GO:1990112">
    <property type="term" value="C:RQC complex"/>
    <property type="evidence" value="ECO:0007669"/>
    <property type="project" value="TreeGrafter"/>
</dbReference>
<dbReference type="RefSeq" id="WP_045749647.1">
    <property type="nucleotide sequence ID" value="NZ_FUZK01000001.1"/>
</dbReference>
<reference evidence="4" key="1">
    <citation type="submission" date="2014-05" db="EMBL/GenBank/DDBJ databases">
        <authorList>
            <person name="Kube M."/>
        </authorList>
    </citation>
    <scope>NUCLEOTIDE SEQUENCE [LARGE SCALE GENOMIC DNA]</scope>
</reference>